<evidence type="ECO:0000256" key="6">
    <source>
        <dbReference type="ARBA" id="ARBA00022825"/>
    </source>
</evidence>
<evidence type="ECO:0000313" key="10">
    <source>
        <dbReference type="EMBL" id="EDO34066.1"/>
    </source>
</evidence>
<proteinExistence type="predicted"/>
<dbReference type="InterPro" id="IPR043504">
    <property type="entry name" value="Peptidase_S1_PA_chymotrypsin"/>
</dbReference>
<dbReference type="GO" id="GO:0006508">
    <property type="term" value="P:proteolysis"/>
    <property type="evidence" value="ECO:0007669"/>
    <property type="project" value="UniProtKB-KW"/>
</dbReference>
<feature type="non-terminal residue" evidence="10">
    <location>
        <position position="255"/>
    </location>
</feature>
<keyword evidence="4 8" id="KW-0645">Protease</keyword>
<dbReference type="SUPFAM" id="SSF50494">
    <property type="entry name" value="Trypsin-like serine proteases"/>
    <property type="match status" value="1"/>
</dbReference>
<evidence type="ECO:0000259" key="9">
    <source>
        <dbReference type="PROSITE" id="PS50240"/>
    </source>
</evidence>
<dbReference type="InterPro" id="IPR001314">
    <property type="entry name" value="Peptidase_S1A"/>
</dbReference>
<keyword evidence="6 8" id="KW-0720">Serine protease</keyword>
<protein>
    <recommendedName>
        <fullName evidence="3">Acrosin</fullName>
        <ecNumber evidence="2">3.4.21.10</ecNumber>
    </recommendedName>
</protein>
<organism evidence="10 11">
    <name type="scientific">Nematostella vectensis</name>
    <name type="common">Starlet sea anemone</name>
    <dbReference type="NCBI Taxonomy" id="45351"/>
    <lineage>
        <taxon>Eukaryota</taxon>
        <taxon>Metazoa</taxon>
        <taxon>Cnidaria</taxon>
        <taxon>Anthozoa</taxon>
        <taxon>Hexacorallia</taxon>
        <taxon>Actiniaria</taxon>
        <taxon>Edwardsiidae</taxon>
        <taxon>Nematostella</taxon>
    </lineage>
</organism>
<dbReference type="STRING" id="45351.A7SQF1"/>
<evidence type="ECO:0000313" key="11">
    <source>
        <dbReference type="Proteomes" id="UP000001593"/>
    </source>
</evidence>
<accession>A7SQF1</accession>
<keyword evidence="11" id="KW-1185">Reference proteome</keyword>
<evidence type="ECO:0000256" key="1">
    <source>
        <dbReference type="ARBA" id="ARBA00001656"/>
    </source>
</evidence>
<dbReference type="PANTHER" id="PTHR24252:SF8">
    <property type="entry name" value="ACROSIN"/>
    <property type="match status" value="1"/>
</dbReference>
<evidence type="ECO:0000256" key="3">
    <source>
        <dbReference type="ARBA" id="ARBA00017161"/>
    </source>
</evidence>
<dbReference type="InterPro" id="IPR001254">
    <property type="entry name" value="Trypsin_dom"/>
</dbReference>
<dbReference type="InterPro" id="IPR009003">
    <property type="entry name" value="Peptidase_S1_PA"/>
</dbReference>
<dbReference type="PRINTS" id="PR00722">
    <property type="entry name" value="CHYMOTRYPSIN"/>
</dbReference>
<dbReference type="eggNOG" id="KOG3627">
    <property type="taxonomic scope" value="Eukaryota"/>
</dbReference>
<dbReference type="CDD" id="cd00190">
    <property type="entry name" value="Tryp_SPc"/>
    <property type="match status" value="1"/>
</dbReference>
<evidence type="ECO:0000256" key="8">
    <source>
        <dbReference type="RuleBase" id="RU363034"/>
    </source>
</evidence>
<dbReference type="HOGENOM" id="CLU_006842_0_4_1"/>
<keyword evidence="5 8" id="KW-0378">Hydrolase</keyword>
<dbReference type="Proteomes" id="UP000001593">
    <property type="component" value="Unassembled WGS sequence"/>
</dbReference>
<gene>
    <name evidence="10" type="ORF">NEMVEDRAFT_v1g127465</name>
</gene>
<reference evidence="10 11" key="1">
    <citation type="journal article" date="2007" name="Science">
        <title>Sea anemone genome reveals ancestral eumetazoan gene repertoire and genomic organization.</title>
        <authorList>
            <person name="Putnam N.H."/>
            <person name="Srivastava M."/>
            <person name="Hellsten U."/>
            <person name="Dirks B."/>
            <person name="Chapman J."/>
            <person name="Salamov A."/>
            <person name="Terry A."/>
            <person name="Shapiro H."/>
            <person name="Lindquist E."/>
            <person name="Kapitonov V.V."/>
            <person name="Jurka J."/>
            <person name="Genikhovich G."/>
            <person name="Grigoriev I.V."/>
            <person name="Lucas S.M."/>
            <person name="Steele R.E."/>
            <person name="Finnerty J.R."/>
            <person name="Technau U."/>
            <person name="Martindale M.Q."/>
            <person name="Rokhsar D.S."/>
        </authorList>
    </citation>
    <scope>NUCLEOTIDE SEQUENCE [LARGE SCALE GENOMIC DNA]</scope>
    <source>
        <strain evidence="11">CH2 X CH6</strain>
    </source>
</reference>
<evidence type="ECO:0000256" key="2">
    <source>
        <dbReference type="ARBA" id="ARBA00012050"/>
    </source>
</evidence>
<dbReference type="GO" id="GO:0004252">
    <property type="term" value="F:serine-type endopeptidase activity"/>
    <property type="evidence" value="ECO:0007669"/>
    <property type="project" value="InterPro"/>
</dbReference>
<feature type="non-terminal residue" evidence="10">
    <location>
        <position position="1"/>
    </location>
</feature>
<dbReference type="InterPro" id="IPR018114">
    <property type="entry name" value="TRYPSIN_HIS"/>
</dbReference>
<evidence type="ECO:0000256" key="4">
    <source>
        <dbReference type="ARBA" id="ARBA00022670"/>
    </source>
</evidence>
<dbReference type="PROSITE" id="PS50240">
    <property type="entry name" value="TRYPSIN_DOM"/>
    <property type="match status" value="1"/>
</dbReference>
<evidence type="ECO:0000256" key="5">
    <source>
        <dbReference type="ARBA" id="ARBA00022801"/>
    </source>
</evidence>
<dbReference type="EMBL" id="DS469745">
    <property type="protein sequence ID" value="EDO34066.1"/>
    <property type="molecule type" value="Genomic_DNA"/>
</dbReference>
<feature type="domain" description="Peptidase S1" evidence="9">
    <location>
        <begin position="16"/>
        <end position="255"/>
    </location>
</feature>
<dbReference type="MEROPS" id="S01.025"/>
<dbReference type="Gene3D" id="2.40.10.10">
    <property type="entry name" value="Trypsin-like serine proteases"/>
    <property type="match status" value="1"/>
</dbReference>
<dbReference type="AlphaFoldDB" id="A7SQF1"/>
<dbReference type="PROSITE" id="PS00134">
    <property type="entry name" value="TRYPSIN_HIS"/>
    <property type="match status" value="1"/>
</dbReference>
<dbReference type="PANTHER" id="PTHR24252">
    <property type="entry name" value="ACROSIN-RELATED"/>
    <property type="match status" value="1"/>
</dbReference>
<dbReference type="EC" id="3.4.21.10" evidence="2"/>
<dbReference type="GO" id="GO:0008236">
    <property type="term" value="F:serine-type peptidase activity"/>
    <property type="evidence" value="ECO:0000318"/>
    <property type="project" value="GO_Central"/>
</dbReference>
<dbReference type="PhylomeDB" id="A7SQF1"/>
<dbReference type="InParanoid" id="A7SQF1"/>
<keyword evidence="7" id="KW-1015">Disulfide bond</keyword>
<dbReference type="FunFam" id="2.40.10.10:FF:000003">
    <property type="entry name" value="Transmembrane serine protease 3"/>
    <property type="match status" value="1"/>
</dbReference>
<evidence type="ECO:0000256" key="7">
    <source>
        <dbReference type="ARBA" id="ARBA00023157"/>
    </source>
</evidence>
<comment type="catalytic activity">
    <reaction evidence="1">
        <text>Preferential cleavage: Arg-|-Xaa, Lys-|-Xaa.</text>
        <dbReference type="EC" id="3.4.21.10"/>
    </reaction>
</comment>
<dbReference type="Pfam" id="PF00089">
    <property type="entry name" value="Trypsin"/>
    <property type="match status" value="1"/>
</dbReference>
<dbReference type="InterPro" id="IPR033116">
    <property type="entry name" value="TRYPSIN_SER"/>
</dbReference>
<dbReference type="SMART" id="SM00020">
    <property type="entry name" value="Tryp_SPc"/>
    <property type="match status" value="1"/>
</dbReference>
<name>A7SQF1_NEMVE</name>
<sequence length="255" mass="28162">SNCGKRPLYDPREERIIGGQEAAKNTWPWMVTVNNTGHWCGGSIIDPHWVVTAGHCVVPWSPRAIGTRVLRFAEHDSSRMEGYEQYAIPDRIHLHPGFVIGGVSHPGYYDIALLHLAKPIQFSDRIQPICLPQDDTEFPAGKMCYLTGWGETVLDSGVFSPTLKQLKVPLVNKSVCNSNNSYSGIIHEQFMCAGYNQGGQDGCLGDSGGPLSCQTESGDWVLTGLMSWGEKCALPDKYGVYTDVRRMLPFIESTL</sequence>
<dbReference type="PROSITE" id="PS00135">
    <property type="entry name" value="TRYPSIN_SER"/>
    <property type="match status" value="1"/>
</dbReference>